<feature type="compositionally biased region" description="Polar residues" evidence="1">
    <location>
        <begin position="333"/>
        <end position="345"/>
    </location>
</feature>
<comment type="caution">
    <text evidence="3">The sequence shown here is derived from an EMBL/GenBank/DDBJ whole genome shotgun (WGS) entry which is preliminary data.</text>
</comment>
<sequence length="543" mass="58452">MYSSSELIEALRRRRRRSLRPERPAGEFPEGWSAWFETLRARPGRVVGATAASIIAIFLAREPRLPPAALAELGRWRAFASLWRQEWQPATPDQRGLRIFAMSASVLLHILFTAILAWLMYMRFLSVMGEEAPVGEDIVQVEFIGEGAPEDEGGGVQQGEEPREAASAKPIPPRPAAETMPPLSEVPPPAMAAQEQPEPEPPAPPAAQPLQVTETPTPDTRFVLPPPRPVDVATPAVEVPELTARRREIQVVEAPAAPRLRPLPEREIAVPDLQQQPTEVVAREIPAPLPQVPTQPRPQPRLAAPELSAEAPRANLREIPSPASSEGAPRSAASRTAGNAEASTGSRGGGQPEGTTGTRRDGPSAGSGLASTPNPGAPPGARRSDDWGDSTRNRPGGPAGSNTPGLFNPDGSPRLAGRDNKVGGGLPPGTITEDYEKIDRMGTWLKRPPIGFEPTAFDRFWVPHETLLEKWVRQSIKEVLIPIPGTSKTIKCAVALLALGGACAISDPNMKDIEATARKAPDVPFKPELQEDQESLEKPRSQP</sequence>
<keyword evidence="2" id="KW-1133">Transmembrane helix</keyword>
<keyword evidence="2" id="KW-0472">Membrane</keyword>
<proteinExistence type="predicted"/>
<reference evidence="4" key="1">
    <citation type="journal article" date="2019" name="Int. J. Syst. Evol. Microbiol.">
        <title>The Global Catalogue of Microorganisms (GCM) 10K type strain sequencing project: providing services to taxonomists for standard genome sequencing and annotation.</title>
        <authorList>
            <consortium name="The Broad Institute Genomics Platform"/>
            <consortium name="The Broad Institute Genome Sequencing Center for Infectious Disease"/>
            <person name="Wu L."/>
            <person name="Ma J."/>
        </authorList>
    </citation>
    <scope>NUCLEOTIDE SEQUENCE [LARGE SCALE GENOMIC DNA]</scope>
    <source>
        <strain evidence="4">JCM 18392</strain>
    </source>
</reference>
<evidence type="ECO:0000256" key="2">
    <source>
        <dbReference type="SAM" id="Phobius"/>
    </source>
</evidence>
<dbReference type="EMBL" id="BAABJY010000002">
    <property type="protein sequence ID" value="GAA4866217.1"/>
    <property type="molecule type" value="Genomic_DNA"/>
</dbReference>
<feature type="compositionally biased region" description="Basic and acidic residues" evidence="1">
    <location>
        <begin position="382"/>
        <end position="392"/>
    </location>
</feature>
<accession>A0ABP9E228</accession>
<dbReference type="RefSeq" id="WP_345295161.1">
    <property type="nucleotide sequence ID" value="NZ_BAABJY010000002.1"/>
</dbReference>
<feature type="transmembrane region" description="Helical" evidence="2">
    <location>
        <begin position="99"/>
        <end position="121"/>
    </location>
</feature>
<feature type="region of interest" description="Disordered" evidence="1">
    <location>
        <begin position="270"/>
        <end position="434"/>
    </location>
</feature>
<keyword evidence="2 3" id="KW-0812">Transmembrane</keyword>
<protein>
    <submittedName>
        <fullName evidence="3">Transmembrane repetitive protein</fullName>
    </submittedName>
</protein>
<keyword evidence="4" id="KW-1185">Reference proteome</keyword>
<feature type="compositionally biased region" description="Pro residues" evidence="1">
    <location>
        <begin position="287"/>
        <end position="299"/>
    </location>
</feature>
<evidence type="ECO:0000313" key="4">
    <source>
        <dbReference type="Proteomes" id="UP001501323"/>
    </source>
</evidence>
<feature type="region of interest" description="Disordered" evidence="1">
    <location>
        <begin position="515"/>
        <end position="543"/>
    </location>
</feature>
<organism evidence="3 4">
    <name type="scientific">Luteimonas vadosa</name>
    <dbReference type="NCBI Taxonomy" id="1165507"/>
    <lineage>
        <taxon>Bacteria</taxon>
        <taxon>Pseudomonadati</taxon>
        <taxon>Pseudomonadota</taxon>
        <taxon>Gammaproteobacteria</taxon>
        <taxon>Lysobacterales</taxon>
        <taxon>Lysobacteraceae</taxon>
        <taxon>Luteimonas</taxon>
    </lineage>
</organism>
<evidence type="ECO:0000313" key="3">
    <source>
        <dbReference type="EMBL" id="GAA4866217.1"/>
    </source>
</evidence>
<dbReference type="Proteomes" id="UP001501323">
    <property type="component" value="Unassembled WGS sequence"/>
</dbReference>
<feature type="region of interest" description="Disordered" evidence="1">
    <location>
        <begin position="147"/>
        <end position="229"/>
    </location>
</feature>
<gene>
    <name evidence="3" type="ORF">GCM10023332_18000</name>
</gene>
<evidence type="ECO:0000256" key="1">
    <source>
        <dbReference type="SAM" id="MobiDB-lite"/>
    </source>
</evidence>
<name>A0ABP9E228_9GAMM</name>